<reference evidence="3 4" key="1">
    <citation type="submission" date="2024-01" db="EMBL/GenBank/DDBJ databases">
        <title>The genomes of 5 underutilized Papilionoideae crops provide insights into root nodulation and disease resistance.</title>
        <authorList>
            <person name="Yuan L."/>
        </authorList>
    </citation>
    <scope>NUCLEOTIDE SEQUENCE [LARGE SCALE GENOMIC DNA]</scope>
    <source>
        <strain evidence="3">LY-2023</strain>
        <tissue evidence="3">Leaf</tissue>
    </source>
</reference>
<dbReference type="InterPro" id="IPR025131">
    <property type="entry name" value="DUF4057"/>
</dbReference>
<dbReference type="Pfam" id="PF13266">
    <property type="entry name" value="DUF4057"/>
    <property type="match status" value="1"/>
</dbReference>
<dbReference type="EMBL" id="JAYKXN010000001">
    <property type="protein sequence ID" value="KAK7318605.1"/>
    <property type="molecule type" value="Genomic_DNA"/>
</dbReference>
<feature type="compositionally biased region" description="Polar residues" evidence="1">
    <location>
        <begin position="1"/>
        <end position="17"/>
    </location>
</feature>
<sequence length="302" mass="32861">MQRTTPPRNPHTSTSDLLTWPELPPPEFTTASANRSRQPSDKIGEVLRGSHFTEEEAQSIAKKNPCSGYKMKEMNGSGIFSATTDDTASDADSANSKNRTSIRVYQQAMNGISQISFNTEESISPKKPTSLPEIAKQRELSGTYQSESDTKIKKQISSAKTKELSGTDIFAPSPEIVPRSLVAAHTLESKESKEMREPIPRNGRASPKVSDPAGSKSNILFGEEPVVKKTSKKIHDKKFAELTGNNIFEGDIPAGSAEKHLSRAKLREMTGNDIFADGKAETRDYIRGARRPPGGGSSIALV</sequence>
<evidence type="ECO:0000313" key="3">
    <source>
        <dbReference type="EMBL" id="KAK7318605.1"/>
    </source>
</evidence>
<accession>A0AAN9PZQ2</accession>
<proteinExistence type="predicted"/>
<organism evidence="3 4">
    <name type="scientific">Clitoria ternatea</name>
    <name type="common">Butterfly pea</name>
    <dbReference type="NCBI Taxonomy" id="43366"/>
    <lineage>
        <taxon>Eukaryota</taxon>
        <taxon>Viridiplantae</taxon>
        <taxon>Streptophyta</taxon>
        <taxon>Embryophyta</taxon>
        <taxon>Tracheophyta</taxon>
        <taxon>Spermatophyta</taxon>
        <taxon>Magnoliopsida</taxon>
        <taxon>eudicotyledons</taxon>
        <taxon>Gunneridae</taxon>
        <taxon>Pentapetalae</taxon>
        <taxon>rosids</taxon>
        <taxon>fabids</taxon>
        <taxon>Fabales</taxon>
        <taxon>Fabaceae</taxon>
        <taxon>Papilionoideae</taxon>
        <taxon>50 kb inversion clade</taxon>
        <taxon>NPAAA clade</taxon>
        <taxon>indigoferoid/millettioid clade</taxon>
        <taxon>Phaseoleae</taxon>
        <taxon>Clitoria</taxon>
    </lineage>
</organism>
<comment type="caution">
    <text evidence="3">The sequence shown here is derived from an EMBL/GenBank/DDBJ whole genome shotgun (WGS) entry which is preliminary data.</text>
</comment>
<evidence type="ECO:0000256" key="1">
    <source>
        <dbReference type="SAM" id="MobiDB-lite"/>
    </source>
</evidence>
<dbReference type="PANTHER" id="PTHR31132">
    <property type="entry name" value="N-LYSINE METHYLTRANSFERASE"/>
    <property type="match status" value="1"/>
</dbReference>
<keyword evidence="4" id="KW-1185">Reference proteome</keyword>
<evidence type="ECO:0000259" key="2">
    <source>
        <dbReference type="Pfam" id="PF13266"/>
    </source>
</evidence>
<feature type="domain" description="DUF4057" evidence="2">
    <location>
        <begin position="3"/>
        <end position="300"/>
    </location>
</feature>
<gene>
    <name evidence="3" type="ORF">RJT34_03308</name>
</gene>
<evidence type="ECO:0000313" key="4">
    <source>
        <dbReference type="Proteomes" id="UP001359559"/>
    </source>
</evidence>
<feature type="compositionally biased region" description="Basic and acidic residues" evidence="1">
    <location>
        <begin position="189"/>
        <end position="199"/>
    </location>
</feature>
<name>A0AAN9PZQ2_CLITE</name>
<dbReference type="Proteomes" id="UP001359559">
    <property type="component" value="Unassembled WGS sequence"/>
</dbReference>
<feature type="region of interest" description="Disordered" evidence="1">
    <location>
        <begin position="1"/>
        <end position="69"/>
    </location>
</feature>
<dbReference type="PANTHER" id="PTHR31132:SF2">
    <property type="entry name" value="HEMATOLOGICAL_NEUROLOGICAL-LIKE PROTEIN"/>
    <property type="match status" value="1"/>
</dbReference>
<dbReference type="AlphaFoldDB" id="A0AAN9PZQ2"/>
<protein>
    <recommendedName>
        <fullName evidence="2">DUF4057 domain-containing protein</fullName>
    </recommendedName>
</protein>
<feature type="region of interest" description="Disordered" evidence="1">
    <location>
        <begin position="189"/>
        <end position="217"/>
    </location>
</feature>